<comment type="caution">
    <text evidence="2">The sequence shown here is derived from an EMBL/GenBank/DDBJ whole genome shotgun (WGS) entry which is preliminary data.</text>
</comment>
<dbReference type="EMBL" id="WNAL01000014">
    <property type="protein sequence ID" value="MTR81715.1"/>
    <property type="molecule type" value="Genomic_DNA"/>
</dbReference>
<accession>A0A844KMK7</accession>
<evidence type="ECO:0000313" key="2">
    <source>
        <dbReference type="EMBL" id="MTR81715.1"/>
    </source>
</evidence>
<protein>
    <submittedName>
        <fullName evidence="2">Uncharacterized protein</fullName>
    </submittedName>
</protein>
<organism evidence="2 3">
    <name type="scientific">Roseburia faecis</name>
    <dbReference type="NCBI Taxonomy" id="301302"/>
    <lineage>
        <taxon>Bacteria</taxon>
        <taxon>Bacillati</taxon>
        <taxon>Bacillota</taxon>
        <taxon>Clostridia</taxon>
        <taxon>Lachnospirales</taxon>
        <taxon>Lachnospiraceae</taxon>
        <taxon>Roseburia</taxon>
    </lineage>
</organism>
<evidence type="ECO:0000256" key="1">
    <source>
        <dbReference type="SAM" id="Phobius"/>
    </source>
</evidence>
<feature type="transmembrane region" description="Helical" evidence="1">
    <location>
        <begin position="20"/>
        <end position="40"/>
    </location>
</feature>
<sequence length="88" mass="10094">MVNIGEMMNKAIMDGMLQAIIIFMPYIIPFLTTALVVWVIKKIIEKFTYDFSTISGDSRRIAREKARKMGNVVDMISSFKDITESIKK</sequence>
<reference evidence="2 3" key="1">
    <citation type="journal article" date="2019" name="Nat. Med.">
        <title>A library of human gut bacterial isolates paired with longitudinal multiomics data enables mechanistic microbiome research.</title>
        <authorList>
            <person name="Poyet M."/>
            <person name="Groussin M."/>
            <person name="Gibbons S.M."/>
            <person name="Avila-Pacheco J."/>
            <person name="Jiang X."/>
            <person name="Kearney S.M."/>
            <person name="Perrotta A.R."/>
            <person name="Berdy B."/>
            <person name="Zhao S."/>
            <person name="Lieberman T.D."/>
            <person name="Swanson P.K."/>
            <person name="Smith M."/>
            <person name="Roesemann S."/>
            <person name="Alexander J.E."/>
            <person name="Rich S.A."/>
            <person name="Livny J."/>
            <person name="Vlamakis H."/>
            <person name="Clish C."/>
            <person name="Bullock K."/>
            <person name="Deik A."/>
            <person name="Scott J."/>
            <person name="Pierce K.A."/>
            <person name="Xavier R.J."/>
            <person name="Alm E.J."/>
        </authorList>
    </citation>
    <scope>NUCLEOTIDE SEQUENCE [LARGE SCALE GENOMIC DNA]</scope>
    <source>
        <strain evidence="2 3">BIOML-A1</strain>
    </source>
</reference>
<dbReference type="RefSeq" id="WP_155176510.1">
    <property type="nucleotide sequence ID" value="NZ_WNAK01000014.1"/>
</dbReference>
<dbReference type="Proteomes" id="UP000446657">
    <property type="component" value="Unassembled WGS sequence"/>
</dbReference>
<keyword evidence="1" id="KW-1133">Transmembrane helix</keyword>
<evidence type="ECO:0000313" key="3">
    <source>
        <dbReference type="Proteomes" id="UP000446657"/>
    </source>
</evidence>
<keyword evidence="1" id="KW-0472">Membrane</keyword>
<gene>
    <name evidence="2" type="ORF">GMD30_08340</name>
</gene>
<name>A0A844KMK7_9FIRM</name>
<proteinExistence type="predicted"/>
<keyword evidence="1" id="KW-0812">Transmembrane</keyword>
<dbReference type="AlphaFoldDB" id="A0A844KMK7"/>